<dbReference type="Gene3D" id="2.60.120.860">
    <property type="match status" value="1"/>
</dbReference>
<keyword evidence="3" id="KW-1185">Reference proteome</keyword>
<proteinExistence type="predicted"/>
<dbReference type="RefSeq" id="WP_345657426.1">
    <property type="nucleotide sequence ID" value="NZ_BAABKB010000040.1"/>
</dbReference>
<feature type="domain" description="Siphovirus-type tail component C-terminal" evidence="1">
    <location>
        <begin position="185"/>
        <end position="288"/>
    </location>
</feature>
<dbReference type="Pfam" id="PF22768">
    <property type="entry name" value="SPP1_Dit"/>
    <property type="match status" value="1"/>
</dbReference>
<dbReference type="InterPro" id="IPR054738">
    <property type="entry name" value="Siphovirus-type_tail_C"/>
</dbReference>
<evidence type="ECO:0000313" key="2">
    <source>
        <dbReference type="EMBL" id="GAA5033202.1"/>
    </source>
</evidence>
<reference evidence="3" key="1">
    <citation type="journal article" date="2019" name="Int. J. Syst. Evol. Microbiol.">
        <title>The Global Catalogue of Microorganisms (GCM) 10K type strain sequencing project: providing services to taxonomists for standard genome sequencing and annotation.</title>
        <authorList>
            <consortium name="The Broad Institute Genomics Platform"/>
            <consortium name="The Broad Institute Genome Sequencing Center for Infectious Disease"/>
            <person name="Wu L."/>
            <person name="Ma J."/>
        </authorList>
    </citation>
    <scope>NUCLEOTIDE SEQUENCE [LARGE SCALE GENOMIC DNA]</scope>
    <source>
        <strain evidence="3">JCM 18409</strain>
    </source>
</reference>
<protein>
    <recommendedName>
        <fullName evidence="1">Siphovirus-type tail component C-terminal domain-containing protein</fullName>
    </recommendedName>
</protein>
<gene>
    <name evidence="2" type="ORF">GCM10023335_76450</name>
</gene>
<dbReference type="Proteomes" id="UP001501759">
    <property type="component" value="Unassembled WGS sequence"/>
</dbReference>
<comment type="caution">
    <text evidence="2">The sequence shown here is derived from an EMBL/GenBank/DDBJ whole genome shotgun (WGS) entry which is preliminary data.</text>
</comment>
<name>A0ABP9JKM3_9ACTN</name>
<sequence length="289" mass="30711">MPSIPGAALDGLRASLGGVDLGRVDADGTAWYLQTLEGWDSPESRGEFTDREGDHGSWAGPVYLGARPITLGGTIVAASRDLLDGAMERLRMAAGLADTVLTVWETVPKQATVRRSGKPLVQYVTDTTATYSVMVTAADPRRYSTALQSDVTGLPSTTGGLAPPVTPPLTSTAVTVSGEIDAENEGTFETRAVFTITGPADSPQVLTQMPDGSVVFLNYTDVLVSGDSLVIDTDAKTCVLNGVVSRRRYLVTPTGWPTIPAQSQVSFQFRARFYNSSATLTASWRSAWM</sequence>
<evidence type="ECO:0000313" key="3">
    <source>
        <dbReference type="Proteomes" id="UP001501759"/>
    </source>
</evidence>
<evidence type="ECO:0000259" key="1">
    <source>
        <dbReference type="Pfam" id="PF22768"/>
    </source>
</evidence>
<accession>A0ABP9JKM3</accession>
<dbReference type="EMBL" id="BAABKB010000040">
    <property type="protein sequence ID" value="GAA5033202.1"/>
    <property type="molecule type" value="Genomic_DNA"/>
</dbReference>
<organism evidence="2 3">
    <name type="scientific">Streptomyces siamensis</name>
    <dbReference type="NCBI Taxonomy" id="1274986"/>
    <lineage>
        <taxon>Bacteria</taxon>
        <taxon>Bacillati</taxon>
        <taxon>Actinomycetota</taxon>
        <taxon>Actinomycetes</taxon>
        <taxon>Kitasatosporales</taxon>
        <taxon>Streptomycetaceae</taxon>
        <taxon>Streptomyces</taxon>
    </lineage>
</organism>